<dbReference type="GO" id="GO:0016787">
    <property type="term" value="F:hydrolase activity"/>
    <property type="evidence" value="ECO:0007669"/>
    <property type="project" value="UniProtKB-KW"/>
</dbReference>
<dbReference type="Proteomes" id="UP000588098">
    <property type="component" value="Unassembled WGS sequence"/>
</dbReference>
<proteinExistence type="predicted"/>
<keyword evidence="3" id="KW-1185">Reference proteome</keyword>
<reference evidence="2 3" key="1">
    <citation type="submission" date="2020-08" db="EMBL/GenBank/DDBJ databases">
        <title>Genomic Encyclopedia of Type Strains, Phase III (KMG-III): the genomes of soil and plant-associated and newly described type strains.</title>
        <authorList>
            <person name="Whitman W."/>
        </authorList>
    </citation>
    <scope>NUCLEOTIDE SEQUENCE [LARGE SCALE GENOMIC DNA]</scope>
    <source>
        <strain evidence="2 3">CECT 8305</strain>
    </source>
</reference>
<sequence length="76" mass="7661">MDLAEFAGSAGDEHGASAHAHAGGAGGAGGAVGAGVRGVVGTDEREQVIRFWSQLGLPGLIDVHTHFMPERVLAKV</sequence>
<dbReference type="EMBL" id="JACHJL010000002">
    <property type="protein sequence ID" value="MBB5934277.1"/>
    <property type="molecule type" value="Genomic_DNA"/>
</dbReference>
<gene>
    <name evidence="2" type="ORF">FHS42_001303</name>
</gene>
<feature type="region of interest" description="Disordered" evidence="1">
    <location>
        <begin position="1"/>
        <end position="29"/>
    </location>
</feature>
<dbReference type="AlphaFoldDB" id="A0A7W9UX58"/>
<keyword evidence="2" id="KW-0378">Hydrolase</keyword>
<evidence type="ECO:0000313" key="3">
    <source>
        <dbReference type="Proteomes" id="UP000588098"/>
    </source>
</evidence>
<accession>A0A7W9UX58</accession>
<protein>
    <submittedName>
        <fullName evidence="2">Cytosine/adenosine deaminase-related metal-dependent hydrolase</fullName>
    </submittedName>
</protein>
<organism evidence="2 3">
    <name type="scientific">Streptomyces zagrosensis</name>
    <dbReference type="NCBI Taxonomy" id="1042984"/>
    <lineage>
        <taxon>Bacteria</taxon>
        <taxon>Bacillati</taxon>
        <taxon>Actinomycetota</taxon>
        <taxon>Actinomycetes</taxon>
        <taxon>Kitasatosporales</taxon>
        <taxon>Streptomycetaceae</taxon>
        <taxon>Streptomyces</taxon>
    </lineage>
</organism>
<evidence type="ECO:0000256" key="1">
    <source>
        <dbReference type="SAM" id="MobiDB-lite"/>
    </source>
</evidence>
<name>A0A7W9UX58_9ACTN</name>
<comment type="caution">
    <text evidence="2">The sequence shown here is derived from an EMBL/GenBank/DDBJ whole genome shotgun (WGS) entry which is preliminary data.</text>
</comment>
<evidence type="ECO:0000313" key="2">
    <source>
        <dbReference type="EMBL" id="MBB5934277.1"/>
    </source>
</evidence>